<dbReference type="Pfam" id="PF13404">
    <property type="entry name" value="HTH_AsnC-type"/>
    <property type="match status" value="1"/>
</dbReference>
<organism evidence="5 6">
    <name type="scientific">Dictyobacter formicarum</name>
    <dbReference type="NCBI Taxonomy" id="2778368"/>
    <lineage>
        <taxon>Bacteria</taxon>
        <taxon>Bacillati</taxon>
        <taxon>Chloroflexota</taxon>
        <taxon>Ktedonobacteria</taxon>
        <taxon>Ktedonobacterales</taxon>
        <taxon>Dictyobacteraceae</taxon>
        <taxon>Dictyobacter</taxon>
    </lineage>
</organism>
<dbReference type="InterPro" id="IPR011008">
    <property type="entry name" value="Dimeric_a/b-barrel"/>
</dbReference>
<comment type="caution">
    <text evidence="5">The sequence shown here is derived from an EMBL/GenBank/DDBJ whole genome shotgun (WGS) entry which is preliminary data.</text>
</comment>
<proteinExistence type="predicted"/>
<name>A0ABQ3VPV3_9CHLR</name>
<protein>
    <submittedName>
        <fullName evidence="5">AsnC family transcriptional regulator</fullName>
    </submittedName>
</protein>
<keyword evidence="1" id="KW-0805">Transcription regulation</keyword>
<dbReference type="PRINTS" id="PR00033">
    <property type="entry name" value="HTHASNC"/>
</dbReference>
<dbReference type="SUPFAM" id="SSF54909">
    <property type="entry name" value="Dimeric alpha+beta barrel"/>
    <property type="match status" value="1"/>
</dbReference>
<dbReference type="InterPro" id="IPR019888">
    <property type="entry name" value="Tscrpt_reg_AsnC-like"/>
</dbReference>
<evidence type="ECO:0000313" key="6">
    <source>
        <dbReference type="Proteomes" id="UP000635565"/>
    </source>
</evidence>
<dbReference type="PANTHER" id="PTHR30154:SF53">
    <property type="entry name" value="HTH-TYPE TRANSCRIPTIONAL REGULATOR LRPC"/>
    <property type="match status" value="1"/>
</dbReference>
<evidence type="ECO:0000313" key="5">
    <source>
        <dbReference type="EMBL" id="GHO88287.1"/>
    </source>
</evidence>
<dbReference type="InterPro" id="IPR000485">
    <property type="entry name" value="AsnC-type_HTH_dom"/>
</dbReference>
<dbReference type="SUPFAM" id="SSF46785">
    <property type="entry name" value="Winged helix' DNA-binding domain"/>
    <property type="match status" value="1"/>
</dbReference>
<dbReference type="PANTHER" id="PTHR30154">
    <property type="entry name" value="LEUCINE-RESPONSIVE REGULATORY PROTEIN"/>
    <property type="match status" value="1"/>
</dbReference>
<dbReference type="InterPro" id="IPR036388">
    <property type="entry name" value="WH-like_DNA-bd_sf"/>
</dbReference>
<keyword evidence="3" id="KW-0804">Transcription</keyword>
<keyword evidence="6" id="KW-1185">Reference proteome</keyword>
<dbReference type="InterPro" id="IPR036390">
    <property type="entry name" value="WH_DNA-bd_sf"/>
</dbReference>
<keyword evidence="2" id="KW-0238">DNA-binding</keyword>
<feature type="domain" description="HTH asnC-type" evidence="4">
    <location>
        <begin position="11"/>
        <end position="72"/>
    </location>
</feature>
<dbReference type="RefSeq" id="WP_201365884.1">
    <property type="nucleotide sequence ID" value="NZ_BNJJ01000023.1"/>
</dbReference>
<evidence type="ECO:0000256" key="3">
    <source>
        <dbReference type="ARBA" id="ARBA00023163"/>
    </source>
</evidence>
<dbReference type="PROSITE" id="PS50956">
    <property type="entry name" value="HTH_ASNC_2"/>
    <property type="match status" value="1"/>
</dbReference>
<gene>
    <name evidence="5" type="ORF">KSZ_62930</name>
</gene>
<dbReference type="EMBL" id="BNJJ01000023">
    <property type="protein sequence ID" value="GHO88287.1"/>
    <property type="molecule type" value="Genomic_DNA"/>
</dbReference>
<dbReference type="Proteomes" id="UP000635565">
    <property type="component" value="Unassembled WGS sequence"/>
</dbReference>
<reference evidence="5 6" key="1">
    <citation type="journal article" date="2021" name="Int. J. Syst. Evol. Microbiol.">
        <title>Reticulibacter mediterranei gen. nov., sp. nov., within the new family Reticulibacteraceae fam. nov., and Ktedonospora formicarum gen. nov., sp. nov., Ktedonobacter robiniae sp. nov., Dictyobacter formicarum sp. nov. and Dictyobacter arantiisoli sp. nov., belonging to the class Ktedonobacteria.</title>
        <authorList>
            <person name="Yabe S."/>
            <person name="Zheng Y."/>
            <person name="Wang C.M."/>
            <person name="Sakai Y."/>
            <person name="Abe K."/>
            <person name="Yokota A."/>
            <person name="Donadio S."/>
            <person name="Cavaletti L."/>
            <person name="Monciardini P."/>
        </authorList>
    </citation>
    <scope>NUCLEOTIDE SEQUENCE [LARGE SCALE GENOMIC DNA]</scope>
    <source>
        <strain evidence="5 6">SOSP1-9</strain>
    </source>
</reference>
<dbReference type="Pfam" id="PF01037">
    <property type="entry name" value="AsnC_trans_reg"/>
    <property type="match status" value="1"/>
</dbReference>
<sequence>MMKFNLLQAELDEINWQLLWELQENARQSFTQLAGKVGLTSQAVRQRIDLLEKHRIIVGYHAAVNTEMMGLSLTAFIRVTLRREGHPQSQFAIVVKGFPEVLECHKVTGEESFILKTVVMSRSHLDYLVEALESYGNCVTSVVLSSPIPRRSISRDILRG</sequence>
<evidence type="ECO:0000256" key="2">
    <source>
        <dbReference type="ARBA" id="ARBA00023125"/>
    </source>
</evidence>
<dbReference type="Gene3D" id="1.10.10.10">
    <property type="entry name" value="Winged helix-like DNA-binding domain superfamily/Winged helix DNA-binding domain"/>
    <property type="match status" value="1"/>
</dbReference>
<evidence type="ECO:0000256" key="1">
    <source>
        <dbReference type="ARBA" id="ARBA00023015"/>
    </source>
</evidence>
<accession>A0ABQ3VPV3</accession>
<dbReference type="InterPro" id="IPR019887">
    <property type="entry name" value="Tscrpt_reg_AsnC/Lrp_C"/>
</dbReference>
<dbReference type="Gene3D" id="3.30.70.920">
    <property type="match status" value="1"/>
</dbReference>
<evidence type="ECO:0000259" key="4">
    <source>
        <dbReference type="PROSITE" id="PS50956"/>
    </source>
</evidence>
<dbReference type="SMART" id="SM00344">
    <property type="entry name" value="HTH_ASNC"/>
    <property type="match status" value="1"/>
</dbReference>